<dbReference type="Gene3D" id="1.10.1200.10">
    <property type="entry name" value="ACP-like"/>
    <property type="match status" value="1"/>
</dbReference>
<sequence>MTVEEIEKKLIQGIASITGCDLAAISPHSPFHELGLDSFGFVETLVFIEETFKLKLISTELTRQDFESIHLLAQLIARKQ</sequence>
<dbReference type="STRING" id="338966.Ppro_0928"/>
<name>A1AMI7_PELPD</name>
<dbReference type="OrthoDB" id="9804551at2"/>
<evidence type="ECO:0000313" key="3">
    <source>
        <dbReference type="Proteomes" id="UP000006732"/>
    </source>
</evidence>
<evidence type="ECO:0000259" key="1">
    <source>
        <dbReference type="PROSITE" id="PS50075"/>
    </source>
</evidence>
<dbReference type="eggNOG" id="COG0236">
    <property type="taxonomic scope" value="Bacteria"/>
</dbReference>
<dbReference type="Pfam" id="PF00550">
    <property type="entry name" value="PP-binding"/>
    <property type="match status" value="1"/>
</dbReference>
<organism evidence="2 3">
    <name type="scientific">Pelobacter propionicus (strain DSM 2379 / NBRC 103807 / OttBd1)</name>
    <dbReference type="NCBI Taxonomy" id="338966"/>
    <lineage>
        <taxon>Bacteria</taxon>
        <taxon>Pseudomonadati</taxon>
        <taxon>Thermodesulfobacteriota</taxon>
        <taxon>Desulfuromonadia</taxon>
        <taxon>Desulfuromonadales</taxon>
        <taxon>Desulfuromonadaceae</taxon>
        <taxon>Pelobacter</taxon>
    </lineage>
</organism>
<gene>
    <name evidence="2" type="ordered locus">Ppro_0928</name>
</gene>
<evidence type="ECO:0000313" key="2">
    <source>
        <dbReference type="EMBL" id="ABK98557.1"/>
    </source>
</evidence>
<dbReference type="AlphaFoldDB" id="A1AMI7"/>
<dbReference type="KEGG" id="ppd:Ppro_0928"/>
<dbReference type="HOGENOM" id="CLU_2507306_0_0_7"/>
<keyword evidence="3" id="KW-1185">Reference proteome</keyword>
<dbReference type="RefSeq" id="WP_011734866.1">
    <property type="nucleotide sequence ID" value="NC_008609.1"/>
</dbReference>
<dbReference type="InterPro" id="IPR036736">
    <property type="entry name" value="ACP-like_sf"/>
</dbReference>
<dbReference type="InterPro" id="IPR009081">
    <property type="entry name" value="PP-bd_ACP"/>
</dbReference>
<protein>
    <submittedName>
        <fullName evidence="2">Phosphopantetheine-binding protein</fullName>
    </submittedName>
</protein>
<dbReference type="Proteomes" id="UP000006732">
    <property type="component" value="Chromosome"/>
</dbReference>
<dbReference type="PROSITE" id="PS50075">
    <property type="entry name" value="CARRIER"/>
    <property type="match status" value="1"/>
</dbReference>
<proteinExistence type="predicted"/>
<reference evidence="2 3" key="1">
    <citation type="submission" date="2006-10" db="EMBL/GenBank/DDBJ databases">
        <title>Complete sequence of chromosome of Pelobacter propionicus DSM 2379.</title>
        <authorList>
            <consortium name="US DOE Joint Genome Institute"/>
            <person name="Copeland A."/>
            <person name="Lucas S."/>
            <person name="Lapidus A."/>
            <person name="Barry K."/>
            <person name="Detter J.C."/>
            <person name="Glavina del Rio T."/>
            <person name="Hammon N."/>
            <person name="Israni S."/>
            <person name="Dalin E."/>
            <person name="Tice H."/>
            <person name="Pitluck S."/>
            <person name="Saunders E."/>
            <person name="Brettin T."/>
            <person name="Bruce D."/>
            <person name="Han C."/>
            <person name="Tapia R."/>
            <person name="Schmutz J."/>
            <person name="Larimer F."/>
            <person name="Land M."/>
            <person name="Hauser L."/>
            <person name="Kyrpides N."/>
            <person name="Kim E."/>
            <person name="Lovley D."/>
            <person name="Richardson P."/>
        </authorList>
    </citation>
    <scope>NUCLEOTIDE SEQUENCE [LARGE SCALE GENOMIC DNA]</scope>
    <source>
        <strain evidence="3">DSM 2379 / NBRC 103807 / OttBd1</strain>
    </source>
</reference>
<dbReference type="EMBL" id="CP000482">
    <property type="protein sequence ID" value="ABK98557.1"/>
    <property type="molecule type" value="Genomic_DNA"/>
</dbReference>
<dbReference type="SUPFAM" id="SSF47336">
    <property type="entry name" value="ACP-like"/>
    <property type="match status" value="1"/>
</dbReference>
<accession>A1AMI7</accession>
<feature type="domain" description="Carrier" evidence="1">
    <location>
        <begin position="1"/>
        <end position="80"/>
    </location>
</feature>